<dbReference type="InterPro" id="IPR000014">
    <property type="entry name" value="PAS"/>
</dbReference>
<protein>
    <recommendedName>
        <fullName evidence="1">PAC domain-containing protein</fullName>
    </recommendedName>
</protein>
<dbReference type="NCBIfam" id="TIGR00229">
    <property type="entry name" value="sensory_box"/>
    <property type="match status" value="1"/>
</dbReference>
<proteinExistence type="predicted"/>
<dbReference type="InterPro" id="IPR013655">
    <property type="entry name" value="PAS_fold_3"/>
</dbReference>
<dbReference type="Pfam" id="PF08447">
    <property type="entry name" value="PAS_3"/>
    <property type="match status" value="1"/>
</dbReference>
<dbReference type="Gene3D" id="3.30.450.20">
    <property type="entry name" value="PAS domain"/>
    <property type="match status" value="1"/>
</dbReference>
<reference evidence="2 3" key="1">
    <citation type="journal article" date="2019" name="Microbiol. Resour. Announc.">
        <title>Complete Genome Sequence of Halomonas sulfidaeris Strain Esulfide1 Isolated from a Metal Sulfide Rock at a Depth of 2,200 Meters, Obtained Using Nanopore Sequencing.</title>
        <authorList>
            <person name="Saito M."/>
            <person name="Nishigata A."/>
            <person name="Galipon J."/>
            <person name="Arakawa K."/>
        </authorList>
    </citation>
    <scope>NUCLEOTIDE SEQUENCE [LARGE SCALE GENOMIC DNA]</scope>
    <source>
        <strain evidence="2 3">ATCC BAA-803</strain>
    </source>
</reference>
<dbReference type="SUPFAM" id="SSF55785">
    <property type="entry name" value="PYP-like sensor domain (PAS domain)"/>
    <property type="match status" value="1"/>
</dbReference>
<organism evidence="2 3">
    <name type="scientific">Vreelandella sulfidaeris</name>
    <dbReference type="NCBI Taxonomy" id="115553"/>
    <lineage>
        <taxon>Bacteria</taxon>
        <taxon>Pseudomonadati</taxon>
        <taxon>Pseudomonadota</taxon>
        <taxon>Gammaproteobacteria</taxon>
        <taxon>Oceanospirillales</taxon>
        <taxon>Halomonadaceae</taxon>
        <taxon>Vreelandella</taxon>
    </lineage>
</organism>
<dbReference type="KEGG" id="hsr:HSBAA_50170"/>
<dbReference type="InterPro" id="IPR000700">
    <property type="entry name" value="PAS-assoc_C"/>
</dbReference>
<dbReference type="PROSITE" id="PS50113">
    <property type="entry name" value="PAC"/>
    <property type="match status" value="1"/>
</dbReference>
<evidence type="ECO:0000259" key="1">
    <source>
        <dbReference type="PROSITE" id="PS50113"/>
    </source>
</evidence>
<evidence type="ECO:0000313" key="2">
    <source>
        <dbReference type="EMBL" id="BBI63711.1"/>
    </source>
</evidence>
<dbReference type="InterPro" id="IPR035965">
    <property type="entry name" value="PAS-like_dom_sf"/>
</dbReference>
<evidence type="ECO:0000313" key="3">
    <source>
        <dbReference type="Proteomes" id="UP000320231"/>
    </source>
</evidence>
<dbReference type="EMBL" id="AP019514">
    <property type="protein sequence ID" value="BBI63711.1"/>
    <property type="molecule type" value="Genomic_DNA"/>
</dbReference>
<dbReference type="CDD" id="cd00130">
    <property type="entry name" value="PAS"/>
    <property type="match status" value="1"/>
</dbReference>
<gene>
    <name evidence="2" type="ORF">HSBAA_50170</name>
</gene>
<dbReference type="Proteomes" id="UP000320231">
    <property type="component" value="Chromosome"/>
</dbReference>
<dbReference type="AlphaFoldDB" id="A0A455UGF6"/>
<sequence>MGYTLKEIAGQHHRMFCDVAETATQAYQDFWRALASGESRQGTFRRINAQGSDIWLEATYLPIKNRRGSVISILKIANDITAAHQEAERKMPY</sequence>
<accession>A0A455UGF6</accession>
<name>A0A455UGF6_9GAMM</name>
<feature type="domain" description="PAC" evidence="1">
    <location>
        <begin position="40"/>
        <end position="92"/>
    </location>
</feature>